<dbReference type="STRING" id="44251.PDUR_09655"/>
<dbReference type="OrthoDB" id="9803224at2"/>
<dbReference type="Pfam" id="PF02391">
    <property type="entry name" value="MoaE"/>
    <property type="match status" value="1"/>
</dbReference>
<evidence type="ECO:0000313" key="1">
    <source>
        <dbReference type="EMBL" id="AIQ12156.1"/>
    </source>
</evidence>
<dbReference type="InterPro" id="IPR003448">
    <property type="entry name" value="Mopterin_biosynth_MoaE"/>
</dbReference>
<keyword evidence="2" id="KW-1185">Reference proteome</keyword>
<dbReference type="PANTHER" id="PTHR23404">
    <property type="entry name" value="MOLYBDOPTERIN SYNTHASE RELATED"/>
    <property type="match status" value="1"/>
</dbReference>
<accession>A0A089HJK1</accession>
<dbReference type="InterPro" id="IPR016155">
    <property type="entry name" value="Mopterin_synth/thiamin_S_b"/>
</dbReference>
<dbReference type="Proteomes" id="UP000029409">
    <property type="component" value="Chromosome"/>
</dbReference>
<dbReference type="SUPFAM" id="SSF54285">
    <property type="entry name" value="MoaD/ThiS"/>
    <property type="match status" value="1"/>
</dbReference>
<organism evidence="1 2">
    <name type="scientific">Paenibacillus durus</name>
    <name type="common">Paenibacillus azotofixans</name>
    <dbReference type="NCBI Taxonomy" id="44251"/>
    <lineage>
        <taxon>Bacteria</taxon>
        <taxon>Bacillati</taxon>
        <taxon>Bacillota</taxon>
        <taxon>Bacilli</taxon>
        <taxon>Bacillales</taxon>
        <taxon>Paenibacillaceae</taxon>
        <taxon>Paenibacillus</taxon>
    </lineage>
</organism>
<dbReference type="Pfam" id="PF02597">
    <property type="entry name" value="ThiS"/>
    <property type="match status" value="1"/>
</dbReference>
<dbReference type="AlphaFoldDB" id="A0A089HJK1"/>
<sequence length="240" mass="26301">MQISIRLFAGLAEAIGSQVLDFQVAEPQVTAGKLKELLSASYPEAAGQISVSMVAIDREYAPEDTVISSSSEVALIPPVSGGEPSPDEGSAQDVLYTVTEQPLCTEDILDKVLDKDHGASLVFVGTTREMTGDERTEALHYEAYIPMALSKFEEIGREVMERWQGRCAISHRIGHVGLKEASVVIAVSTAHRDACYEASRFAIEELKRMVPIWKKDIGASSEEWKGADKAYRDNWPIISQ</sequence>
<dbReference type="SUPFAM" id="SSF54690">
    <property type="entry name" value="Molybdopterin synthase subunit MoaE"/>
    <property type="match status" value="1"/>
</dbReference>
<dbReference type="EMBL" id="CP009288">
    <property type="protein sequence ID" value="AIQ12156.1"/>
    <property type="molecule type" value="Genomic_DNA"/>
</dbReference>
<dbReference type="CDD" id="cd00756">
    <property type="entry name" value="MoaE"/>
    <property type="match status" value="1"/>
</dbReference>
<dbReference type="RefSeq" id="WP_042206015.1">
    <property type="nucleotide sequence ID" value="NZ_CP009288.1"/>
</dbReference>
<dbReference type="eggNOG" id="COG0314">
    <property type="taxonomic scope" value="Bacteria"/>
</dbReference>
<evidence type="ECO:0000313" key="2">
    <source>
        <dbReference type="Proteomes" id="UP000029409"/>
    </source>
</evidence>
<dbReference type="InterPro" id="IPR003749">
    <property type="entry name" value="ThiS/MoaD-like"/>
</dbReference>
<dbReference type="InterPro" id="IPR036563">
    <property type="entry name" value="MoaE_sf"/>
</dbReference>
<name>A0A089HJK1_PAEDU</name>
<dbReference type="Gene3D" id="3.10.20.30">
    <property type="match status" value="1"/>
</dbReference>
<dbReference type="eggNOG" id="COG1977">
    <property type="taxonomic scope" value="Bacteria"/>
</dbReference>
<reference evidence="1 2" key="1">
    <citation type="submission" date="2014-08" db="EMBL/GenBank/DDBJ databases">
        <title>Comparative genomics of the Paenibacillus odorifer group.</title>
        <authorList>
            <person name="den Bakker H.C."/>
            <person name="Tsai Y.-C."/>
            <person name="Martin N."/>
            <person name="Korlach J."/>
            <person name="Wiedmann M."/>
        </authorList>
    </citation>
    <scope>NUCLEOTIDE SEQUENCE [LARGE SCALE GENOMIC DNA]</scope>
    <source>
        <strain evidence="1 2">DSM 1735</strain>
    </source>
</reference>
<dbReference type="InterPro" id="IPR012675">
    <property type="entry name" value="Beta-grasp_dom_sf"/>
</dbReference>
<gene>
    <name evidence="1" type="ORF">PDUR_09655</name>
</gene>
<protein>
    <submittedName>
        <fullName evidence="1">Molybdopterin converting factor</fullName>
    </submittedName>
</protein>
<dbReference type="CDD" id="cd00754">
    <property type="entry name" value="Ubl_MoaD"/>
    <property type="match status" value="1"/>
</dbReference>
<dbReference type="Gene3D" id="3.90.1170.40">
    <property type="entry name" value="Molybdopterin biosynthesis MoaE subunit"/>
    <property type="match status" value="1"/>
</dbReference>
<dbReference type="KEGG" id="pdu:PDUR_09655"/>
<dbReference type="GO" id="GO:0006777">
    <property type="term" value="P:Mo-molybdopterin cofactor biosynthetic process"/>
    <property type="evidence" value="ECO:0007669"/>
    <property type="project" value="InterPro"/>
</dbReference>
<proteinExistence type="predicted"/>